<dbReference type="InterPro" id="IPR016024">
    <property type="entry name" value="ARM-type_fold"/>
</dbReference>
<organism evidence="4 5">
    <name type="scientific">Steccherinum ochraceum</name>
    <dbReference type="NCBI Taxonomy" id="92696"/>
    <lineage>
        <taxon>Eukaryota</taxon>
        <taxon>Fungi</taxon>
        <taxon>Dikarya</taxon>
        <taxon>Basidiomycota</taxon>
        <taxon>Agaricomycotina</taxon>
        <taxon>Agaricomycetes</taxon>
        <taxon>Polyporales</taxon>
        <taxon>Steccherinaceae</taxon>
        <taxon>Steccherinum</taxon>
    </lineage>
</organism>
<reference evidence="4 5" key="1">
    <citation type="submission" date="2018-11" db="EMBL/GenBank/DDBJ databases">
        <title>Genome assembly of Steccherinum ochraceum LE-BIN_3174, the white-rot fungus of the Steccherinaceae family (The Residual Polyporoid clade, Polyporales, Basidiomycota).</title>
        <authorList>
            <person name="Fedorova T.V."/>
            <person name="Glazunova O.A."/>
            <person name="Landesman E.O."/>
            <person name="Moiseenko K.V."/>
            <person name="Psurtseva N.V."/>
            <person name="Savinova O.S."/>
            <person name="Shakhova N.V."/>
            <person name="Tyazhelova T.V."/>
            <person name="Vasina D.V."/>
        </authorList>
    </citation>
    <scope>NUCLEOTIDE SEQUENCE [LARGE SCALE GENOMIC DNA]</scope>
    <source>
        <strain evidence="4 5">LE-BIN_3174</strain>
    </source>
</reference>
<feature type="compositionally biased region" description="Polar residues" evidence="3">
    <location>
        <begin position="478"/>
        <end position="495"/>
    </location>
</feature>
<protein>
    <recommendedName>
        <fullName evidence="6">Apoptosis inhibitor 5</fullName>
    </recommendedName>
</protein>
<keyword evidence="5" id="KW-1185">Reference proteome</keyword>
<evidence type="ECO:0000313" key="4">
    <source>
        <dbReference type="EMBL" id="TCD61380.1"/>
    </source>
</evidence>
<evidence type="ECO:0000256" key="2">
    <source>
        <dbReference type="ARBA" id="ARBA00022703"/>
    </source>
</evidence>
<feature type="compositionally biased region" description="Polar residues" evidence="3">
    <location>
        <begin position="598"/>
        <end position="607"/>
    </location>
</feature>
<dbReference type="OrthoDB" id="19224at2759"/>
<comment type="similarity">
    <text evidence="1">Belongs to the API5 family.</text>
</comment>
<accession>A0A4R0R2Q9</accession>
<dbReference type="GO" id="GO:0003723">
    <property type="term" value="F:RNA binding"/>
    <property type="evidence" value="ECO:0007669"/>
    <property type="project" value="TreeGrafter"/>
</dbReference>
<proteinExistence type="inferred from homology"/>
<comment type="caution">
    <text evidence="4">The sequence shown here is derived from an EMBL/GenBank/DDBJ whole genome shotgun (WGS) entry which is preliminary data.</text>
</comment>
<dbReference type="Proteomes" id="UP000292702">
    <property type="component" value="Unassembled WGS sequence"/>
</dbReference>
<dbReference type="InterPro" id="IPR008383">
    <property type="entry name" value="API5"/>
</dbReference>
<feature type="region of interest" description="Disordered" evidence="3">
    <location>
        <begin position="472"/>
        <end position="687"/>
    </location>
</feature>
<feature type="compositionally biased region" description="Polar residues" evidence="3">
    <location>
        <begin position="548"/>
        <end position="563"/>
    </location>
</feature>
<gene>
    <name evidence="4" type="ORF">EIP91_008534</name>
</gene>
<dbReference type="STRING" id="92696.A0A4R0R2Q9"/>
<dbReference type="Pfam" id="PF05918">
    <property type="entry name" value="API5"/>
    <property type="match status" value="1"/>
</dbReference>
<sequence>MPLPNYSLLPAVLVLDCHPDFLPHLNTMDNRDERQQLDELRALLKRVEKIPNKTGLQRREALKRLIEVVHSPYTSLKSLAASNFRFFIKDFPDLEDDAINAVYDLCEDSVAKVKCRWVRFDGYHAIISVSKEQKQWVKRNADVLVQLLQSDEPEEVKVVQKALIEHIDMDPVVTLSVLCDQVIPTEEELDEEDQVIRDRLRSLVLTFLTGDARRGIVERHAVPGSLAEDVLVSGMFKAIPNLPHADVELTVKDLLLSLKSFSEHSNRGEQLLEIVLETAKSSLKAELASGITRTSISNTTYFLELASHLAVENHVAQPKQLARFYCSSAISKMTLVRLSDDAKAFVLSQVSHALLACEKTYTSDELNSVRKQVVDACSVLLPCFLDIKSPDMRPWRSCSALVQTCKRRKDELGWTVPSSLVEVLAKIQNIAETDLQQTSSSEKASIQEAQSLIRSPTIFLLHFEQPLLPPPSAASKVLSPQASSSKTVTTRNGKSNGAPVTIQRNREGIARSAIGLSKPNSLPAKPPPPLDQETSGNASTRDEHRRQSSGPLNTSSAPSSSIQDRATRGGSRSDSGGAGAPTLLSRLGASQGRPTADSPLSRSSTPSVPAKRRAESDRAPPRPVPAAAAHDDDVDPAQGLRILGAASRGSGNVAATPPPKSASSLLSRLAGDGDSEERKGKRSRTKF</sequence>
<name>A0A4R0R2Q9_9APHY</name>
<dbReference type="PANTHER" id="PTHR12758:SF19">
    <property type="entry name" value="APOPTOSIS INHIBITOR 5"/>
    <property type="match status" value="1"/>
</dbReference>
<dbReference type="EMBL" id="RWJN01000473">
    <property type="protein sequence ID" value="TCD61380.1"/>
    <property type="molecule type" value="Genomic_DNA"/>
</dbReference>
<dbReference type="AlphaFoldDB" id="A0A4R0R2Q9"/>
<evidence type="ECO:0000313" key="5">
    <source>
        <dbReference type="Proteomes" id="UP000292702"/>
    </source>
</evidence>
<dbReference type="GO" id="GO:0043066">
    <property type="term" value="P:negative regulation of apoptotic process"/>
    <property type="evidence" value="ECO:0007669"/>
    <property type="project" value="TreeGrafter"/>
</dbReference>
<evidence type="ECO:0000256" key="1">
    <source>
        <dbReference type="ARBA" id="ARBA00009515"/>
    </source>
</evidence>
<dbReference type="GO" id="GO:0005634">
    <property type="term" value="C:nucleus"/>
    <property type="evidence" value="ECO:0007669"/>
    <property type="project" value="TreeGrafter"/>
</dbReference>
<evidence type="ECO:0000256" key="3">
    <source>
        <dbReference type="SAM" id="MobiDB-lite"/>
    </source>
</evidence>
<dbReference type="SUPFAM" id="SSF48371">
    <property type="entry name" value="ARM repeat"/>
    <property type="match status" value="1"/>
</dbReference>
<evidence type="ECO:0008006" key="6">
    <source>
        <dbReference type="Google" id="ProtNLM"/>
    </source>
</evidence>
<dbReference type="GO" id="GO:0006915">
    <property type="term" value="P:apoptotic process"/>
    <property type="evidence" value="ECO:0007669"/>
    <property type="project" value="UniProtKB-KW"/>
</dbReference>
<keyword evidence="2" id="KW-0053">Apoptosis</keyword>
<dbReference type="PANTHER" id="PTHR12758">
    <property type="entry name" value="APOPTOSIS INHIBITOR 5-RELATED"/>
    <property type="match status" value="1"/>
</dbReference>